<dbReference type="InterPro" id="IPR022413">
    <property type="entry name" value="ATP-guanido_PTrfase_N"/>
</dbReference>
<evidence type="ECO:0000256" key="1">
    <source>
        <dbReference type="PROSITE-ProRule" id="PRU00842"/>
    </source>
</evidence>
<evidence type="ECO:0000259" key="2">
    <source>
        <dbReference type="PROSITE" id="PS51509"/>
    </source>
</evidence>
<dbReference type="GO" id="GO:0016301">
    <property type="term" value="F:kinase activity"/>
    <property type="evidence" value="ECO:0007669"/>
    <property type="project" value="UniProtKB-KW"/>
</dbReference>
<dbReference type="InterPro" id="IPR036802">
    <property type="entry name" value="ATP-guanido_PTrfase_N_sf"/>
</dbReference>
<comment type="similarity">
    <text evidence="1">Belongs to the ATP:guanido phosphotransferase family.</text>
</comment>
<proteinExistence type="inferred from homology"/>
<accession>A0A7L4MSV3</accession>
<dbReference type="PROSITE" id="PS51509">
    <property type="entry name" value="PHOSPHAGEN_KINASE_N"/>
    <property type="match status" value="1"/>
</dbReference>
<comment type="caution">
    <text evidence="3">The sequence shown here is derived from an EMBL/GenBank/DDBJ whole genome shotgun (WGS) entry which is preliminary data.</text>
</comment>
<dbReference type="Gene3D" id="1.10.135.10">
    <property type="entry name" value="ATP:guanido phosphotransferase, N-terminal domain"/>
    <property type="match status" value="1"/>
</dbReference>
<evidence type="ECO:0000313" key="4">
    <source>
        <dbReference type="Proteomes" id="UP000583049"/>
    </source>
</evidence>
<feature type="non-terminal residue" evidence="3">
    <location>
        <position position="1"/>
    </location>
</feature>
<dbReference type="EMBL" id="VWPO01007735">
    <property type="protein sequence ID" value="NXY80352.1"/>
    <property type="molecule type" value="Genomic_DNA"/>
</dbReference>
<organism evidence="3 4">
    <name type="scientific">Glareola pratincola</name>
    <name type="common">Collared pratincole</name>
    <name type="synonym">Hirundo pratincola</name>
    <dbReference type="NCBI Taxonomy" id="43316"/>
    <lineage>
        <taxon>Eukaryota</taxon>
        <taxon>Metazoa</taxon>
        <taxon>Chordata</taxon>
        <taxon>Craniata</taxon>
        <taxon>Vertebrata</taxon>
        <taxon>Euteleostomi</taxon>
        <taxon>Archelosauria</taxon>
        <taxon>Archosauria</taxon>
        <taxon>Dinosauria</taxon>
        <taxon>Saurischia</taxon>
        <taxon>Theropoda</taxon>
        <taxon>Coelurosauria</taxon>
        <taxon>Aves</taxon>
        <taxon>Neognathae</taxon>
        <taxon>Neoaves</taxon>
        <taxon>Charadriiformes</taxon>
        <taxon>Glareolidae</taxon>
        <taxon>Glareola</taxon>
    </lineage>
</organism>
<keyword evidence="3" id="KW-0808">Transferase</keyword>
<sequence length="86" mass="9382">MASTFCRLLAGRATAALFAAASTGVLTSGYLLNKQNVKAAVQEKRKLFPPSADYPDLRKHNNCMAECLTPAVYARLRDKMTPNGYT</sequence>
<dbReference type="SUPFAM" id="SSF48034">
    <property type="entry name" value="Guanido kinase N-terminal domain"/>
    <property type="match status" value="1"/>
</dbReference>
<feature type="non-terminal residue" evidence="3">
    <location>
        <position position="86"/>
    </location>
</feature>
<reference evidence="3 4" key="1">
    <citation type="submission" date="2019-09" db="EMBL/GenBank/DDBJ databases">
        <title>Bird 10,000 Genomes (B10K) Project - Family phase.</title>
        <authorList>
            <person name="Zhang G."/>
        </authorList>
    </citation>
    <scope>NUCLEOTIDE SEQUENCE [LARGE SCALE GENOMIC DNA]</scope>
    <source>
        <strain evidence="3">B10K-CU-031-08</strain>
        <tissue evidence="3">Muscle</tissue>
    </source>
</reference>
<name>A0A7L4MSV3_GLAPT</name>
<keyword evidence="4" id="KW-1185">Reference proteome</keyword>
<dbReference type="AlphaFoldDB" id="A0A7L4MSV3"/>
<gene>
    <name evidence="3" type="primary">Ckmt2_1</name>
    <name evidence="3" type="ORF">GLAPRA_R02798</name>
</gene>
<dbReference type="Pfam" id="PF02807">
    <property type="entry name" value="ATP-gua_PtransN"/>
    <property type="match status" value="1"/>
</dbReference>
<protein>
    <submittedName>
        <fullName evidence="3">KCRS kinase</fullName>
    </submittedName>
</protein>
<keyword evidence="3" id="KW-0418">Kinase</keyword>
<dbReference type="Proteomes" id="UP000583049">
    <property type="component" value="Unassembled WGS sequence"/>
</dbReference>
<evidence type="ECO:0000313" key="3">
    <source>
        <dbReference type="EMBL" id="NXY80352.1"/>
    </source>
</evidence>
<feature type="domain" description="Phosphagen kinase N-terminal" evidence="2">
    <location>
        <begin position="46"/>
        <end position="86"/>
    </location>
</feature>